<dbReference type="EMBL" id="OW240924">
    <property type="protein sequence ID" value="CAH2327859.1"/>
    <property type="molecule type" value="Genomic_DNA"/>
</dbReference>
<accession>A0AAD1WYH6</accession>
<evidence type="ECO:0000313" key="2">
    <source>
        <dbReference type="EMBL" id="CAH2327859.1"/>
    </source>
</evidence>
<organism evidence="2 3">
    <name type="scientific">Pelobates cultripes</name>
    <name type="common">Western spadefoot toad</name>
    <dbReference type="NCBI Taxonomy" id="61616"/>
    <lineage>
        <taxon>Eukaryota</taxon>
        <taxon>Metazoa</taxon>
        <taxon>Chordata</taxon>
        <taxon>Craniata</taxon>
        <taxon>Vertebrata</taxon>
        <taxon>Euteleostomi</taxon>
        <taxon>Amphibia</taxon>
        <taxon>Batrachia</taxon>
        <taxon>Anura</taxon>
        <taxon>Pelobatoidea</taxon>
        <taxon>Pelobatidae</taxon>
        <taxon>Pelobates</taxon>
    </lineage>
</organism>
<keyword evidence="3" id="KW-1185">Reference proteome</keyword>
<gene>
    <name evidence="2" type="ORF">PECUL_23A040890</name>
</gene>
<reference evidence="2" key="1">
    <citation type="submission" date="2022-03" db="EMBL/GenBank/DDBJ databases">
        <authorList>
            <person name="Alioto T."/>
            <person name="Alioto T."/>
            <person name="Gomez Garrido J."/>
        </authorList>
    </citation>
    <scope>NUCLEOTIDE SEQUENCE</scope>
</reference>
<evidence type="ECO:0000313" key="3">
    <source>
        <dbReference type="Proteomes" id="UP001295444"/>
    </source>
</evidence>
<feature type="compositionally biased region" description="Polar residues" evidence="1">
    <location>
        <begin position="128"/>
        <end position="141"/>
    </location>
</feature>
<feature type="region of interest" description="Disordered" evidence="1">
    <location>
        <begin position="43"/>
        <end position="71"/>
    </location>
</feature>
<feature type="region of interest" description="Disordered" evidence="1">
    <location>
        <begin position="97"/>
        <end position="174"/>
    </location>
</feature>
<dbReference type="Proteomes" id="UP001295444">
    <property type="component" value="Chromosome 13"/>
</dbReference>
<protein>
    <submittedName>
        <fullName evidence="2">Uncharacterized protein</fullName>
    </submittedName>
</protein>
<sequence length="174" mass="18904">MDRGGDSGPHTNALIEKPWSPAATSKMADAMCARDRDTTLPIPAVDTTSSASRHCHAGKRATYYPPQQPSKPATIAAAQVGRKYPVNRPLPRAETELITKCSSPARGRTSYSPPVQPATKWAMKTDDQTQATPSLPPQRSTALRGPRGMDTPERSCSPIETNKKPTRQHGWTVF</sequence>
<name>A0AAD1WYH6_PELCU</name>
<proteinExistence type="predicted"/>
<feature type="region of interest" description="Disordered" evidence="1">
    <location>
        <begin position="1"/>
        <end position="21"/>
    </location>
</feature>
<dbReference type="AlphaFoldDB" id="A0AAD1WYH6"/>
<evidence type="ECO:0000256" key="1">
    <source>
        <dbReference type="SAM" id="MobiDB-lite"/>
    </source>
</evidence>